<dbReference type="Proteomes" id="UP000015455">
    <property type="component" value="Unassembled WGS sequence"/>
</dbReference>
<proteinExistence type="predicted"/>
<evidence type="ECO:0000313" key="2">
    <source>
        <dbReference type="EMBL" id="EPZ14285.1"/>
    </source>
</evidence>
<organism evidence="2 3">
    <name type="scientific">Thauera terpenica 58Eu</name>
    <dbReference type="NCBI Taxonomy" id="1348657"/>
    <lineage>
        <taxon>Bacteria</taxon>
        <taxon>Pseudomonadati</taxon>
        <taxon>Pseudomonadota</taxon>
        <taxon>Betaproteobacteria</taxon>
        <taxon>Rhodocyclales</taxon>
        <taxon>Zoogloeaceae</taxon>
        <taxon>Thauera</taxon>
    </lineage>
</organism>
<protein>
    <recommendedName>
        <fullName evidence="1">Phasin domain-containing protein</fullName>
    </recommendedName>
</protein>
<evidence type="ECO:0000259" key="1">
    <source>
        <dbReference type="Pfam" id="PF09361"/>
    </source>
</evidence>
<dbReference type="STRING" id="1348657.M622_06820"/>
<evidence type="ECO:0000313" key="3">
    <source>
        <dbReference type="Proteomes" id="UP000015455"/>
    </source>
</evidence>
<gene>
    <name evidence="2" type="ORF">M622_06820</name>
</gene>
<dbReference type="EMBL" id="ATJV01000092">
    <property type="protein sequence ID" value="EPZ14285.1"/>
    <property type="molecule type" value="Genomic_DNA"/>
</dbReference>
<dbReference type="PATRIC" id="fig|1348657.5.peg.3350"/>
<comment type="caution">
    <text evidence="2">The sequence shown here is derived from an EMBL/GenBank/DDBJ whole genome shotgun (WGS) entry which is preliminary data.</text>
</comment>
<dbReference type="Pfam" id="PF09361">
    <property type="entry name" value="Phasin_2"/>
    <property type="match status" value="1"/>
</dbReference>
<reference evidence="2 3" key="1">
    <citation type="submission" date="2013-06" db="EMBL/GenBank/DDBJ databases">
        <title>Draft genome sequence of Thauera terpenica.</title>
        <authorList>
            <person name="Liu B."/>
            <person name="Frostegard A.H."/>
            <person name="Shapleigh J.P."/>
        </authorList>
    </citation>
    <scope>NUCLEOTIDE SEQUENCE [LARGE SCALE GENOMIC DNA]</scope>
    <source>
        <strain evidence="2 3">58Eu</strain>
    </source>
</reference>
<dbReference type="InterPro" id="IPR018968">
    <property type="entry name" value="Phasin"/>
</dbReference>
<sequence>MRYDLEETTMTNYPSMQQLADTTNSGLRTFQSLAEIMLSASEQLTALNIDAARSFCAFAASQTLPVNAEELRERVTGKGNTQNQGFEQTSEYLRNVNEVCLRAQAEVAEISTRHLNELSSSMSSLFGEVAKMTPASALAKLSAAAPVQEKRKAA</sequence>
<name>S9ZAI1_9RHOO</name>
<keyword evidence="3" id="KW-1185">Reference proteome</keyword>
<feature type="domain" description="Phasin" evidence="1">
    <location>
        <begin position="17"/>
        <end position="111"/>
    </location>
</feature>
<dbReference type="AlphaFoldDB" id="S9ZAI1"/>
<accession>S9ZAI1</accession>